<dbReference type="EMBL" id="LCPF01000003">
    <property type="protein sequence ID" value="KKU91178.1"/>
    <property type="molecule type" value="Genomic_DNA"/>
</dbReference>
<accession>A0A0G1WLH6</accession>
<feature type="compositionally biased region" description="Basic and acidic residues" evidence="1">
    <location>
        <begin position="106"/>
        <end position="118"/>
    </location>
</feature>
<evidence type="ECO:0000313" key="4">
    <source>
        <dbReference type="Proteomes" id="UP000034956"/>
    </source>
</evidence>
<evidence type="ECO:0000256" key="2">
    <source>
        <dbReference type="SAM" id="Phobius"/>
    </source>
</evidence>
<comment type="caution">
    <text evidence="3">The sequence shown here is derived from an EMBL/GenBank/DDBJ whole genome shotgun (WGS) entry which is preliminary data.</text>
</comment>
<proteinExistence type="predicted"/>
<feature type="compositionally biased region" description="Basic and acidic residues" evidence="1">
    <location>
        <begin position="129"/>
        <end position="162"/>
    </location>
</feature>
<dbReference type="AlphaFoldDB" id="A0A0G1WLH6"/>
<dbReference type="Proteomes" id="UP000034956">
    <property type="component" value="Unassembled WGS sequence"/>
</dbReference>
<evidence type="ECO:0000256" key="1">
    <source>
        <dbReference type="SAM" id="MobiDB-lite"/>
    </source>
</evidence>
<evidence type="ECO:0008006" key="5">
    <source>
        <dbReference type="Google" id="ProtNLM"/>
    </source>
</evidence>
<keyword evidence="2" id="KW-0812">Transmembrane</keyword>
<sequence length="552" mass="60146">MAKTENKIFLDRTDNLTTIVDKLIKASAERIVLNIPKNSLIGESLHNFQVLKREGVTAGKELLIESVDDHILELAGICGLTATNPVFKTRERAFTDIVPRGSFKRQMSDIRPASEKEPVPAPPPKTGFFKKEKAAEEKKPITIPKKESPPFKGEIREEFSRPKKEKKPRPLSRRIVFILSLIVLTLAAYELAVNILPRAAIAITLKKNPVNFSETVKIDVSLKQPAIGASGGISLPGELLVANRNLTMSFPASGKAQVETKATGLLFVYNAFSSASQNLVATTRFQTPDGKIFRLVNPVTIPGAKVVNGEITPSKISVSVAADQAGADYNIPPTAGWKIPGFQSDPLKYQKFYAESLAPMTGGFIGEKAVPSPGDILNATTSIEQSLANVLQSQMGVLMASQFKLFDNAKKFTVLEEKIQNSDDSSNEFSVYASAEMRELVFDEEMLKKAITDKAAAGLPPGLRVADFSLDYATATADLANGKLSFSVRGDIVFVADFNADQFRSEIAGKDETSLRNMVFALPGLERATISLWPFWVQNVPRSAGKVEITVN</sequence>
<keyword evidence="2" id="KW-0472">Membrane</keyword>
<keyword evidence="2" id="KW-1133">Transmembrane helix</keyword>
<name>A0A0G1WLH6_9BACT</name>
<protein>
    <recommendedName>
        <fullName evidence="5">Baseplate protein J-like domain-containing protein</fullName>
    </recommendedName>
</protein>
<feature type="region of interest" description="Disordered" evidence="1">
    <location>
        <begin position="106"/>
        <end position="166"/>
    </location>
</feature>
<evidence type="ECO:0000313" key="3">
    <source>
        <dbReference type="EMBL" id="KKU91178.1"/>
    </source>
</evidence>
<organism evidence="3 4">
    <name type="scientific">Candidatus Jorgensenbacteria bacterium GW2011_GWA1_48_11</name>
    <dbReference type="NCBI Taxonomy" id="1618660"/>
    <lineage>
        <taxon>Bacteria</taxon>
        <taxon>Candidatus Joergenseniibacteriota</taxon>
    </lineage>
</organism>
<gene>
    <name evidence="3" type="ORF">UY23_C0003G0016</name>
</gene>
<feature type="transmembrane region" description="Helical" evidence="2">
    <location>
        <begin position="171"/>
        <end position="189"/>
    </location>
</feature>
<reference evidence="3 4" key="1">
    <citation type="journal article" date="2015" name="Nature">
        <title>rRNA introns, odd ribosomes, and small enigmatic genomes across a large radiation of phyla.</title>
        <authorList>
            <person name="Brown C.T."/>
            <person name="Hug L.A."/>
            <person name="Thomas B.C."/>
            <person name="Sharon I."/>
            <person name="Castelle C.J."/>
            <person name="Singh A."/>
            <person name="Wilkins M.J."/>
            <person name="Williams K.H."/>
            <person name="Banfield J.F."/>
        </authorList>
    </citation>
    <scope>NUCLEOTIDE SEQUENCE [LARGE SCALE GENOMIC DNA]</scope>
</reference>